<keyword evidence="3" id="KW-1185">Reference proteome</keyword>
<dbReference type="AlphaFoldDB" id="A0A1E7F8F4"/>
<dbReference type="Proteomes" id="UP000095751">
    <property type="component" value="Unassembled WGS sequence"/>
</dbReference>
<gene>
    <name evidence="2" type="ORF">FRACYDRAFT_187968</name>
</gene>
<keyword evidence="1" id="KW-1133">Transmembrane helix</keyword>
<accession>A0A1E7F8F4</accession>
<sequence length="278" mass="30289">HKQIAKKLKNRNATNKRRKFMHFAWGILFASLNHFLPRSTFLPIMSTLTAITLFMELMRYREGFQWINTSMHYLFGKSLRKSEMDGKFTGSLYYFAGVTATSYLYPQSCATLGIIQLAIADPTASYFGRATRHVYWSRINKGFAGGLGRNKGILGFLGGGLACVPINYRILSLACNTVVRSSSIGASGAGASTALAISNPTILIASLVLGLAGAFADLIVPTPALTLPKTICGKTVPPFHLDDNFIVPVLSGYACTQIFKYVLGVPSMIVPLSKYLIV</sequence>
<reference evidence="2 3" key="1">
    <citation type="submission" date="2016-09" db="EMBL/GenBank/DDBJ databases">
        <title>Extensive genetic diversity and differential bi-allelic expression allows diatom success in the polar Southern Ocean.</title>
        <authorList>
            <consortium name="DOE Joint Genome Institute"/>
            <person name="Mock T."/>
            <person name="Otillar R.P."/>
            <person name="Strauss J."/>
            <person name="Dupont C."/>
            <person name="Frickenhaus S."/>
            <person name="Maumus F."/>
            <person name="Mcmullan M."/>
            <person name="Sanges R."/>
            <person name="Schmutz J."/>
            <person name="Toseland A."/>
            <person name="Valas R."/>
            <person name="Veluchamy A."/>
            <person name="Ward B.J."/>
            <person name="Allen A."/>
            <person name="Barry K."/>
            <person name="Falciatore A."/>
            <person name="Ferrante M."/>
            <person name="Fortunato A.E."/>
            <person name="Gloeckner G."/>
            <person name="Gruber A."/>
            <person name="Hipkin R."/>
            <person name="Janech M."/>
            <person name="Kroth P."/>
            <person name="Leese F."/>
            <person name="Lindquist E."/>
            <person name="Lyon B.R."/>
            <person name="Martin J."/>
            <person name="Mayer C."/>
            <person name="Parker M."/>
            <person name="Quesneville H."/>
            <person name="Raymond J."/>
            <person name="Uhlig C."/>
            <person name="Valentin K.U."/>
            <person name="Worden A.Z."/>
            <person name="Armbrust E.V."/>
            <person name="Bowler C."/>
            <person name="Green B."/>
            <person name="Moulton V."/>
            <person name="Van Oosterhout C."/>
            <person name="Grigoriev I."/>
        </authorList>
    </citation>
    <scope>NUCLEOTIDE SEQUENCE [LARGE SCALE GENOMIC DNA]</scope>
    <source>
        <strain evidence="2 3">CCMP1102</strain>
    </source>
</reference>
<dbReference type="GO" id="GO:0005789">
    <property type="term" value="C:endoplasmic reticulum membrane"/>
    <property type="evidence" value="ECO:0007669"/>
    <property type="project" value="TreeGrafter"/>
</dbReference>
<dbReference type="EMBL" id="KV784360">
    <property type="protein sequence ID" value="OEU14295.1"/>
    <property type="molecule type" value="Genomic_DNA"/>
</dbReference>
<name>A0A1E7F8F4_9STRA</name>
<feature type="non-terminal residue" evidence="2">
    <location>
        <position position="1"/>
    </location>
</feature>
<organism evidence="2 3">
    <name type="scientific">Fragilariopsis cylindrus CCMP1102</name>
    <dbReference type="NCBI Taxonomy" id="635003"/>
    <lineage>
        <taxon>Eukaryota</taxon>
        <taxon>Sar</taxon>
        <taxon>Stramenopiles</taxon>
        <taxon>Ochrophyta</taxon>
        <taxon>Bacillariophyta</taxon>
        <taxon>Bacillariophyceae</taxon>
        <taxon>Bacillariophycidae</taxon>
        <taxon>Bacillariales</taxon>
        <taxon>Bacillariaceae</taxon>
        <taxon>Fragilariopsis</taxon>
    </lineage>
</organism>
<dbReference type="KEGG" id="fcy:FRACYDRAFT_187968"/>
<evidence type="ECO:0000313" key="3">
    <source>
        <dbReference type="Proteomes" id="UP000095751"/>
    </source>
</evidence>
<dbReference type="GO" id="GO:0004143">
    <property type="term" value="F:ATP-dependent diacylglycerol kinase activity"/>
    <property type="evidence" value="ECO:0007669"/>
    <property type="project" value="InterPro"/>
</dbReference>
<proteinExistence type="predicted"/>
<protein>
    <recommendedName>
        <fullName evidence="4">Phosphatidate cytidylyltransferase</fullName>
    </recommendedName>
</protein>
<dbReference type="GO" id="GO:0006654">
    <property type="term" value="P:phosphatidic acid biosynthetic process"/>
    <property type="evidence" value="ECO:0007669"/>
    <property type="project" value="TreeGrafter"/>
</dbReference>
<dbReference type="OrthoDB" id="5673at2759"/>
<dbReference type="InParanoid" id="A0A1E7F8F4"/>
<dbReference type="PANTHER" id="PTHR31303">
    <property type="entry name" value="CTP-DEPENDENT DIACYLGLYCEROL KINASE 1"/>
    <property type="match status" value="1"/>
</dbReference>
<evidence type="ECO:0008006" key="4">
    <source>
        <dbReference type="Google" id="ProtNLM"/>
    </source>
</evidence>
<keyword evidence="1" id="KW-0472">Membrane</keyword>
<evidence type="ECO:0000256" key="1">
    <source>
        <dbReference type="SAM" id="Phobius"/>
    </source>
</evidence>
<keyword evidence="1" id="KW-0812">Transmembrane</keyword>
<dbReference type="InterPro" id="IPR037997">
    <property type="entry name" value="Dgk1-like"/>
</dbReference>
<evidence type="ECO:0000313" key="2">
    <source>
        <dbReference type="EMBL" id="OEU14295.1"/>
    </source>
</evidence>
<feature type="transmembrane region" description="Helical" evidence="1">
    <location>
        <begin position="20"/>
        <end position="36"/>
    </location>
</feature>
<dbReference type="PANTHER" id="PTHR31303:SF1">
    <property type="entry name" value="CTP-DEPENDENT DIACYLGLYCEROL KINASE 1"/>
    <property type="match status" value="1"/>
</dbReference>